<keyword evidence="1" id="KW-0695">RNA-directed DNA polymerase</keyword>
<dbReference type="Proteomes" id="UP000325315">
    <property type="component" value="Unassembled WGS sequence"/>
</dbReference>
<keyword evidence="1" id="KW-0548">Nucleotidyltransferase</keyword>
<organism evidence="1 2">
    <name type="scientific">Gossypium australe</name>
    <dbReference type="NCBI Taxonomy" id="47621"/>
    <lineage>
        <taxon>Eukaryota</taxon>
        <taxon>Viridiplantae</taxon>
        <taxon>Streptophyta</taxon>
        <taxon>Embryophyta</taxon>
        <taxon>Tracheophyta</taxon>
        <taxon>Spermatophyta</taxon>
        <taxon>Magnoliopsida</taxon>
        <taxon>eudicotyledons</taxon>
        <taxon>Gunneridae</taxon>
        <taxon>Pentapetalae</taxon>
        <taxon>rosids</taxon>
        <taxon>malvids</taxon>
        <taxon>Malvales</taxon>
        <taxon>Malvaceae</taxon>
        <taxon>Malvoideae</taxon>
        <taxon>Gossypium</taxon>
    </lineage>
</organism>
<gene>
    <name evidence="1" type="ORF">EPI10_004829</name>
</gene>
<dbReference type="AlphaFoldDB" id="A0A5B6WMU5"/>
<evidence type="ECO:0000313" key="1">
    <source>
        <dbReference type="EMBL" id="KAA3482598.1"/>
    </source>
</evidence>
<dbReference type="OrthoDB" id="991388at2759"/>
<keyword evidence="1" id="KW-0808">Transferase</keyword>
<evidence type="ECO:0000313" key="2">
    <source>
        <dbReference type="Proteomes" id="UP000325315"/>
    </source>
</evidence>
<accession>A0A5B6WMU5</accession>
<sequence length="88" mass="9961">MVFFMETKLNRVQMEGVRRRLGFPNGIEVDSEGSKGGLCLAWKGGMSVGLRSFSSGHIDVLANDQHEDQQWRFTGFYGSPYAREREDS</sequence>
<name>A0A5B6WMU5_9ROSI</name>
<protein>
    <submittedName>
        <fullName evidence="1">Reverse transcriptase</fullName>
    </submittedName>
</protein>
<keyword evidence="2" id="KW-1185">Reference proteome</keyword>
<proteinExistence type="predicted"/>
<comment type="caution">
    <text evidence="1">The sequence shown here is derived from an EMBL/GenBank/DDBJ whole genome shotgun (WGS) entry which is preliminary data.</text>
</comment>
<reference evidence="2" key="1">
    <citation type="journal article" date="2019" name="Plant Biotechnol. J.">
        <title>Genome sequencing of the Australian wild diploid species Gossypium australe highlights disease resistance and delayed gland morphogenesis.</title>
        <authorList>
            <person name="Cai Y."/>
            <person name="Cai X."/>
            <person name="Wang Q."/>
            <person name="Wang P."/>
            <person name="Zhang Y."/>
            <person name="Cai C."/>
            <person name="Xu Y."/>
            <person name="Wang K."/>
            <person name="Zhou Z."/>
            <person name="Wang C."/>
            <person name="Geng S."/>
            <person name="Li B."/>
            <person name="Dong Q."/>
            <person name="Hou Y."/>
            <person name="Wang H."/>
            <person name="Ai P."/>
            <person name="Liu Z."/>
            <person name="Yi F."/>
            <person name="Sun M."/>
            <person name="An G."/>
            <person name="Cheng J."/>
            <person name="Zhang Y."/>
            <person name="Shi Q."/>
            <person name="Xie Y."/>
            <person name="Shi X."/>
            <person name="Chang Y."/>
            <person name="Huang F."/>
            <person name="Chen Y."/>
            <person name="Hong S."/>
            <person name="Mi L."/>
            <person name="Sun Q."/>
            <person name="Zhang L."/>
            <person name="Zhou B."/>
            <person name="Peng R."/>
            <person name="Zhang X."/>
            <person name="Liu F."/>
        </authorList>
    </citation>
    <scope>NUCLEOTIDE SEQUENCE [LARGE SCALE GENOMIC DNA]</scope>
    <source>
        <strain evidence="2">cv. PA1801</strain>
    </source>
</reference>
<dbReference type="EMBL" id="SMMG02000002">
    <property type="protein sequence ID" value="KAA3482598.1"/>
    <property type="molecule type" value="Genomic_DNA"/>
</dbReference>
<dbReference type="GO" id="GO:0003964">
    <property type="term" value="F:RNA-directed DNA polymerase activity"/>
    <property type="evidence" value="ECO:0007669"/>
    <property type="project" value="UniProtKB-KW"/>
</dbReference>